<dbReference type="EMBL" id="JAFBDZ010000001">
    <property type="protein sequence ID" value="MBM7584498.1"/>
    <property type="molecule type" value="Genomic_DNA"/>
</dbReference>
<dbReference type="Gene3D" id="3.40.50.1820">
    <property type="entry name" value="alpha/beta hydrolase"/>
    <property type="match status" value="1"/>
</dbReference>
<dbReference type="InterPro" id="IPR012223">
    <property type="entry name" value="TEII"/>
</dbReference>
<evidence type="ECO:0000259" key="2">
    <source>
        <dbReference type="Pfam" id="PF00975"/>
    </source>
</evidence>
<evidence type="ECO:0000313" key="4">
    <source>
        <dbReference type="Proteomes" id="UP001646157"/>
    </source>
</evidence>
<evidence type="ECO:0000313" key="3">
    <source>
        <dbReference type="EMBL" id="MBM7584498.1"/>
    </source>
</evidence>
<dbReference type="PANTHER" id="PTHR11487">
    <property type="entry name" value="THIOESTERASE"/>
    <property type="match status" value="1"/>
</dbReference>
<dbReference type="PANTHER" id="PTHR11487:SF0">
    <property type="entry name" value="S-ACYL FATTY ACID SYNTHASE THIOESTERASE, MEDIUM CHAIN"/>
    <property type="match status" value="1"/>
</dbReference>
<comment type="caution">
    <text evidence="3">The sequence shown here is derived from an EMBL/GenBank/DDBJ whole genome shotgun (WGS) entry which is preliminary data.</text>
</comment>
<protein>
    <submittedName>
        <fullName evidence="3">Surfactin synthase thioesterase subunit</fullName>
    </submittedName>
</protein>
<dbReference type="Pfam" id="PF00975">
    <property type="entry name" value="Thioesterase"/>
    <property type="match status" value="1"/>
</dbReference>
<accession>A0ABS2N9H3</accession>
<dbReference type="RefSeq" id="WP_205168646.1">
    <property type="nucleotide sequence ID" value="NZ_JAFBDZ010000001.1"/>
</dbReference>
<dbReference type="InterPro" id="IPR029058">
    <property type="entry name" value="AB_hydrolase_fold"/>
</dbReference>
<gene>
    <name evidence="3" type="ORF">JOC86_001035</name>
</gene>
<organism evidence="3 4">
    <name type="scientific">Rossellomorea pakistanensis</name>
    <dbReference type="NCBI Taxonomy" id="992288"/>
    <lineage>
        <taxon>Bacteria</taxon>
        <taxon>Bacillati</taxon>
        <taxon>Bacillota</taxon>
        <taxon>Bacilli</taxon>
        <taxon>Bacillales</taxon>
        <taxon>Bacillaceae</taxon>
        <taxon>Rossellomorea</taxon>
    </lineage>
</organism>
<reference evidence="3 4" key="1">
    <citation type="submission" date="2021-01" db="EMBL/GenBank/DDBJ databases">
        <title>Genomic Encyclopedia of Type Strains, Phase IV (KMG-IV): sequencing the most valuable type-strain genomes for metagenomic binning, comparative biology and taxonomic classification.</title>
        <authorList>
            <person name="Goeker M."/>
        </authorList>
    </citation>
    <scope>NUCLEOTIDE SEQUENCE [LARGE SCALE GENOMIC DNA]</scope>
    <source>
        <strain evidence="3 4">DSM 24834</strain>
    </source>
</reference>
<comment type="similarity">
    <text evidence="1">Belongs to the thioesterase family.</text>
</comment>
<proteinExistence type="inferred from homology"/>
<evidence type="ECO:0000256" key="1">
    <source>
        <dbReference type="ARBA" id="ARBA00007169"/>
    </source>
</evidence>
<dbReference type="InterPro" id="IPR001031">
    <property type="entry name" value="Thioesterase"/>
</dbReference>
<sequence length="239" mass="27575">MERKIRLYCFSFAGGTAQIYHSWTKYVDAAIELVPIEFSGRGRRFSQPLFTNLVDMVEDVFSIIQPDIDQKPYMIFGHSMGSLIAYELSKKLIQSGNQGPLHIFFSGRSSPNQPPKKKRYQLSDEELKKEIFQFGGTPIELLDDPGFISLFLPIIRADMKAVETYPTEDKITPLHCKISIFNGKQDHLVTNLEEWNHYTTKEIEYQFFEGGHFYLHDQAKEVVDVVNQKAHDYLSAKIN</sequence>
<dbReference type="SUPFAM" id="SSF53474">
    <property type="entry name" value="alpha/beta-Hydrolases"/>
    <property type="match status" value="1"/>
</dbReference>
<feature type="domain" description="Thioesterase" evidence="2">
    <location>
        <begin position="6"/>
        <end position="228"/>
    </location>
</feature>
<dbReference type="Proteomes" id="UP001646157">
    <property type="component" value="Unassembled WGS sequence"/>
</dbReference>
<keyword evidence="4" id="KW-1185">Reference proteome</keyword>
<name>A0ABS2N9H3_9BACI</name>